<evidence type="ECO:0000313" key="2">
    <source>
        <dbReference type="EMBL" id="MBR7835750.1"/>
    </source>
</evidence>
<accession>A0A941EQU7</accession>
<feature type="coiled-coil region" evidence="1">
    <location>
        <begin position="25"/>
        <end position="52"/>
    </location>
</feature>
<protein>
    <submittedName>
        <fullName evidence="2">Uncharacterized protein</fullName>
    </submittedName>
</protein>
<dbReference type="Proteomes" id="UP000675781">
    <property type="component" value="Unassembled WGS sequence"/>
</dbReference>
<proteinExistence type="predicted"/>
<gene>
    <name evidence="2" type="ORF">KDL01_20925</name>
</gene>
<evidence type="ECO:0000313" key="3">
    <source>
        <dbReference type="Proteomes" id="UP000675781"/>
    </source>
</evidence>
<dbReference type="AlphaFoldDB" id="A0A941EQU7"/>
<comment type="caution">
    <text evidence="2">The sequence shown here is derived from an EMBL/GenBank/DDBJ whole genome shotgun (WGS) entry which is preliminary data.</text>
</comment>
<keyword evidence="1" id="KW-0175">Coiled coil</keyword>
<sequence length="191" mass="21320">MKRLEALDRKEGYFLDLAAEEGWPKQKLRERIDVIRQEIADIKRTIEQADQRLDVGQRLLHAALALLNWPSDAYRAGSERVRLLLNRAFFARLSVDGEKIAGHELQEPFDVLLGAYEQYVITRTSTLPSHETAKSAELLTDSGAHDREFPADSTRLTWQVSGWSSAAMVGGTGIEPVTSSVRMRPFLGGGA</sequence>
<name>A0A941EQU7_9ACTN</name>
<reference evidence="2" key="1">
    <citation type="submission" date="2021-04" db="EMBL/GenBank/DDBJ databases">
        <title>Genome based classification of Actinospica acidithermotolerans sp. nov., an actinobacterium isolated from an Indonesian hot spring.</title>
        <authorList>
            <person name="Kusuma A.B."/>
            <person name="Putra K.E."/>
            <person name="Nafisah S."/>
            <person name="Loh J."/>
            <person name="Nouioui I."/>
            <person name="Goodfellow M."/>
        </authorList>
    </citation>
    <scope>NUCLEOTIDE SEQUENCE</scope>
    <source>
        <strain evidence="2">CSCA 57</strain>
    </source>
</reference>
<dbReference type="EMBL" id="JAGSOG010000108">
    <property type="protein sequence ID" value="MBR7835750.1"/>
    <property type="molecule type" value="Genomic_DNA"/>
</dbReference>
<evidence type="ECO:0000256" key="1">
    <source>
        <dbReference type="SAM" id="Coils"/>
    </source>
</evidence>
<feature type="non-terminal residue" evidence="2">
    <location>
        <position position="191"/>
    </location>
</feature>
<organism evidence="2 3">
    <name type="scientific">Actinospica durhamensis</name>
    <dbReference type="NCBI Taxonomy" id="1508375"/>
    <lineage>
        <taxon>Bacteria</taxon>
        <taxon>Bacillati</taxon>
        <taxon>Actinomycetota</taxon>
        <taxon>Actinomycetes</taxon>
        <taxon>Catenulisporales</taxon>
        <taxon>Actinospicaceae</taxon>
        <taxon>Actinospica</taxon>
    </lineage>
</organism>
<keyword evidence="3" id="KW-1185">Reference proteome</keyword>